<proteinExistence type="predicted"/>
<dbReference type="AlphaFoldDB" id="A0AAW2PI35"/>
<organism evidence="2">
    <name type="scientific">Sesamum angustifolium</name>
    <dbReference type="NCBI Taxonomy" id="2727405"/>
    <lineage>
        <taxon>Eukaryota</taxon>
        <taxon>Viridiplantae</taxon>
        <taxon>Streptophyta</taxon>
        <taxon>Embryophyta</taxon>
        <taxon>Tracheophyta</taxon>
        <taxon>Spermatophyta</taxon>
        <taxon>Magnoliopsida</taxon>
        <taxon>eudicotyledons</taxon>
        <taxon>Gunneridae</taxon>
        <taxon>Pentapetalae</taxon>
        <taxon>asterids</taxon>
        <taxon>lamiids</taxon>
        <taxon>Lamiales</taxon>
        <taxon>Pedaliaceae</taxon>
        <taxon>Sesamum</taxon>
    </lineage>
</organism>
<protein>
    <recommendedName>
        <fullName evidence="1">DUF8040 domain-containing protein</fullName>
    </recommendedName>
</protein>
<dbReference type="EMBL" id="JACGWK010000005">
    <property type="protein sequence ID" value="KAL0354291.1"/>
    <property type="molecule type" value="Genomic_DNA"/>
</dbReference>
<reference evidence="2" key="1">
    <citation type="submission" date="2020-06" db="EMBL/GenBank/DDBJ databases">
        <authorList>
            <person name="Li T."/>
            <person name="Hu X."/>
            <person name="Zhang T."/>
            <person name="Song X."/>
            <person name="Zhang H."/>
            <person name="Dai N."/>
            <person name="Sheng W."/>
            <person name="Hou X."/>
            <person name="Wei L."/>
        </authorList>
    </citation>
    <scope>NUCLEOTIDE SEQUENCE</scope>
    <source>
        <strain evidence="2">G01</strain>
        <tissue evidence="2">Leaf</tissue>
    </source>
</reference>
<dbReference type="InterPro" id="IPR058353">
    <property type="entry name" value="DUF8040"/>
</dbReference>
<evidence type="ECO:0000313" key="2">
    <source>
        <dbReference type="EMBL" id="KAL0354291.1"/>
    </source>
</evidence>
<feature type="domain" description="DUF8040" evidence="1">
    <location>
        <begin position="1"/>
        <end position="59"/>
    </location>
</feature>
<sequence>MCYMLQESGWIMGTKNVIAPEQVGMFLSILSHYKKNCIVKHDFMRSGRTVSKHFMPCYTASVNCIRFSWQSRYLLQRIVSTLSGSGLSWEGSAANNRVLRDAIHRDDGLCVPSGNYYLCDNGYTNAKGFLTSYRGVRYHLCEWDRGTGGP</sequence>
<dbReference type="PANTHER" id="PTHR22930">
    <property type="match status" value="1"/>
</dbReference>
<gene>
    <name evidence="2" type="ORF">Sangu_1010400</name>
</gene>
<reference evidence="2" key="2">
    <citation type="journal article" date="2024" name="Plant">
        <title>Genomic evolution and insights into agronomic trait innovations of Sesamum species.</title>
        <authorList>
            <person name="Miao H."/>
            <person name="Wang L."/>
            <person name="Qu L."/>
            <person name="Liu H."/>
            <person name="Sun Y."/>
            <person name="Le M."/>
            <person name="Wang Q."/>
            <person name="Wei S."/>
            <person name="Zheng Y."/>
            <person name="Lin W."/>
            <person name="Duan Y."/>
            <person name="Cao H."/>
            <person name="Xiong S."/>
            <person name="Wang X."/>
            <person name="Wei L."/>
            <person name="Li C."/>
            <person name="Ma Q."/>
            <person name="Ju M."/>
            <person name="Zhao R."/>
            <person name="Li G."/>
            <person name="Mu C."/>
            <person name="Tian Q."/>
            <person name="Mei H."/>
            <person name="Zhang T."/>
            <person name="Gao T."/>
            <person name="Zhang H."/>
        </authorList>
    </citation>
    <scope>NUCLEOTIDE SEQUENCE</scope>
    <source>
        <strain evidence="2">G01</strain>
    </source>
</reference>
<dbReference type="InterPro" id="IPR045249">
    <property type="entry name" value="HARBI1-like"/>
</dbReference>
<dbReference type="Pfam" id="PF26138">
    <property type="entry name" value="DUF8040"/>
    <property type="match status" value="1"/>
</dbReference>
<accession>A0AAW2PI35</accession>
<comment type="caution">
    <text evidence="2">The sequence shown here is derived from an EMBL/GenBank/DDBJ whole genome shotgun (WGS) entry which is preliminary data.</text>
</comment>
<name>A0AAW2PI35_9LAMI</name>
<evidence type="ECO:0000259" key="1">
    <source>
        <dbReference type="Pfam" id="PF26138"/>
    </source>
</evidence>
<dbReference type="PANTHER" id="PTHR22930:SF281">
    <property type="entry name" value="NUCLEASE"/>
    <property type="match status" value="1"/>
</dbReference>